<dbReference type="PANTHER" id="PTHR30121:SF6">
    <property type="entry name" value="SLR6007 PROTEIN"/>
    <property type="match status" value="1"/>
</dbReference>
<reference evidence="4" key="1">
    <citation type="submission" date="2013-12" db="EMBL/GenBank/DDBJ databases">
        <authorList>
            <person name="Linke B."/>
        </authorList>
    </citation>
    <scope>NUCLEOTIDE SEQUENCE [LARGE SCALE GENOMIC DNA]</scope>
    <source>
        <strain evidence="4">CRIB-18</strain>
    </source>
</reference>
<organism evidence="4 5">
    <name type="scientific">Candidatus Criblamydia sequanensis CRIB-18</name>
    <dbReference type="NCBI Taxonomy" id="1437425"/>
    <lineage>
        <taxon>Bacteria</taxon>
        <taxon>Pseudomonadati</taxon>
        <taxon>Chlamydiota</taxon>
        <taxon>Chlamydiia</taxon>
        <taxon>Parachlamydiales</taxon>
        <taxon>Candidatus Criblamydiaceae</taxon>
        <taxon>Candidatus Criblamydia</taxon>
    </lineage>
</organism>
<dbReference type="eggNOG" id="COG0433">
    <property type="taxonomic scope" value="Bacteria"/>
</dbReference>
<dbReference type="EMBL" id="CCEJ010000004">
    <property type="protein sequence ID" value="CDR33949.1"/>
    <property type="molecule type" value="Genomic_DNA"/>
</dbReference>
<evidence type="ECO:0000256" key="1">
    <source>
        <dbReference type="SAM" id="Coils"/>
    </source>
</evidence>
<dbReference type="STRING" id="1437425.CSEC_1123"/>
<dbReference type="SUPFAM" id="SSF52540">
    <property type="entry name" value="P-loop containing nucleoside triphosphate hydrolases"/>
    <property type="match status" value="1"/>
</dbReference>
<proteinExistence type="predicted"/>
<dbReference type="PANTHER" id="PTHR30121">
    <property type="entry name" value="UNCHARACTERIZED PROTEIN YJGR-RELATED"/>
    <property type="match status" value="1"/>
</dbReference>
<keyword evidence="5" id="KW-1185">Reference proteome</keyword>
<dbReference type="InterPro" id="IPR027417">
    <property type="entry name" value="P-loop_NTPase"/>
</dbReference>
<name>A0A090DZ24_9BACT</name>
<sequence length="860" mass="96858">MVLSFTSRLKRNNLLIINKIKRKTPIPYEKNRFLAKACFFIDRPLLFLLYDSREKSLESILIVLSLKKLDKVSSLMEDYEKLGLFYLGKEIESEAPFLLESKDFTTHAVCVGMTGSGKTGLGIILLEEAALDGIPAIIIDPKGDMGNLMLSFPDLKPDEFLPWVDSEAAKRKGETPEKLAEDISKTWKKGLEESDEPLARIKKFKESIDITIYTPGSTSGVSVSILSSFEVPSKELFQDSGAIRDKVSSLTTGLLSLIGITEDALTSKEHILISTIIDYIWKSGKNLDLPSLIQFVEKPPFEKVGVFDLNTFFPPKERLELSLKLNALLASPSFTSWMQGEPIDIAKMLYTKEGKPKFSIFSINHLGDKERMFFVTLLLNEVIAWTRKQSGTTSLRAILYMDEIFGFFPPIANPPSKIPMLTLLKQARAFGVGCILATQNPVDLDYKGLSNAGTWFIGKMQTERDKLRVLEGLKTASDNLGRDTKSIDTLLSSIPNRTFLVRSIYHEAPVVFKTRFTLCYLRGPLSLTEIAKLMKSKIQKNEEGKEPALDPLDTKKTGSVTKPLLSSQIQEFFFRSDQTGNHVTYKPLVAGFAKLHFVDAKNGIDYWKDISIVTTLTKDGTDALWGEGSEYKELRERMGNKPIDNSFFETLNANLMQEKTYKFLEKTFSSWLYQNYNVPLLKAPSLKLTAKQGESEEEFKARVAHACREKRDEMIENLKAQFNKKITQLESKIQKADAKVAKEKEEASLKKAETYVSIGTTILGSIFGKKSVTKGTITGAGSSIQKARRMQKQNQDVEQAEGESSSYKEELQNLQSDLESQIAGVSFNYNDDLIEKIEIKPRKSDINIEKVILLWWPIFS</sequence>
<keyword evidence="1" id="KW-0175">Coiled coil</keyword>
<comment type="caution">
    <text evidence="4">The sequence shown here is derived from an EMBL/GenBank/DDBJ whole genome shotgun (WGS) entry which is preliminary data.</text>
</comment>
<feature type="region of interest" description="Disordered" evidence="2">
    <location>
        <begin position="783"/>
        <end position="810"/>
    </location>
</feature>
<reference evidence="4" key="2">
    <citation type="submission" date="2014-09" db="EMBL/GenBank/DDBJ databases">
        <title>Criblamydia sequanensis harbors a mega-plasmid encoding arsenite resistance.</title>
        <authorList>
            <person name="Bertelli C."/>
            <person name="Goesmann A."/>
            <person name="Greub G."/>
        </authorList>
    </citation>
    <scope>NUCLEOTIDE SEQUENCE [LARGE SCALE GENOMIC DNA]</scope>
    <source>
        <strain evidence="4">CRIB-18</strain>
    </source>
</reference>
<dbReference type="InterPro" id="IPR051162">
    <property type="entry name" value="T4SS_component"/>
</dbReference>
<dbReference type="Proteomes" id="UP000031552">
    <property type="component" value="Unassembled WGS sequence"/>
</dbReference>
<dbReference type="InterPro" id="IPR002789">
    <property type="entry name" value="HerA_central"/>
</dbReference>
<feature type="domain" description="Helicase HerA central" evidence="3">
    <location>
        <begin position="87"/>
        <end position="149"/>
    </location>
</feature>
<protein>
    <recommendedName>
        <fullName evidence="3">Helicase HerA central domain-containing protein</fullName>
    </recommendedName>
</protein>
<evidence type="ECO:0000256" key="2">
    <source>
        <dbReference type="SAM" id="MobiDB-lite"/>
    </source>
</evidence>
<dbReference type="Pfam" id="PF01935">
    <property type="entry name" value="DUF87"/>
    <property type="match status" value="1"/>
</dbReference>
<dbReference type="CDD" id="cd01127">
    <property type="entry name" value="TrwB_TraG_TraD_VirD4"/>
    <property type="match status" value="1"/>
</dbReference>
<dbReference type="Gene3D" id="3.40.50.300">
    <property type="entry name" value="P-loop containing nucleotide triphosphate hydrolases"/>
    <property type="match status" value="2"/>
</dbReference>
<feature type="coiled-coil region" evidence="1">
    <location>
        <begin position="715"/>
        <end position="753"/>
    </location>
</feature>
<evidence type="ECO:0000313" key="4">
    <source>
        <dbReference type="EMBL" id="CDR33949.1"/>
    </source>
</evidence>
<dbReference type="AlphaFoldDB" id="A0A090DZ24"/>
<gene>
    <name evidence="4" type="ORF">CSEC_1123</name>
</gene>
<evidence type="ECO:0000259" key="3">
    <source>
        <dbReference type="Pfam" id="PF01935"/>
    </source>
</evidence>
<accession>A0A090DZ24</accession>
<evidence type="ECO:0000313" key="5">
    <source>
        <dbReference type="Proteomes" id="UP000031552"/>
    </source>
</evidence>
<feature type="compositionally biased region" description="Polar residues" evidence="2">
    <location>
        <begin position="792"/>
        <end position="805"/>
    </location>
</feature>